<dbReference type="InterPro" id="IPR018450">
    <property type="entry name" value="Romo1/Mgr2"/>
</dbReference>
<organism evidence="7 8">
    <name type="scientific">Dimargaris verticillata</name>
    <dbReference type="NCBI Taxonomy" id="2761393"/>
    <lineage>
        <taxon>Eukaryota</taxon>
        <taxon>Fungi</taxon>
        <taxon>Fungi incertae sedis</taxon>
        <taxon>Zoopagomycota</taxon>
        <taxon>Kickxellomycotina</taxon>
        <taxon>Dimargaritomycetes</taxon>
        <taxon>Dimargaritales</taxon>
        <taxon>Dimargaritaceae</taxon>
        <taxon>Dimargaris</taxon>
    </lineage>
</organism>
<dbReference type="Proteomes" id="UP001151582">
    <property type="component" value="Unassembled WGS sequence"/>
</dbReference>
<comment type="subcellular location">
    <subcellularLocation>
        <location evidence="1">Membrane</location>
    </subcellularLocation>
</comment>
<comment type="caution">
    <text evidence="7">The sequence shown here is derived from an EMBL/GenBank/DDBJ whole genome shotgun (WGS) entry which is preliminary data.</text>
</comment>
<dbReference type="PANTHER" id="PTHR28525">
    <property type="entry name" value="REACTIVE OXYGEN SPECIES MODULATOR 1"/>
    <property type="match status" value="1"/>
</dbReference>
<keyword evidence="3 6" id="KW-0812">Transmembrane</keyword>
<gene>
    <name evidence="7" type="primary">MGR2</name>
    <name evidence="7" type="ORF">H4R34_004476</name>
</gene>
<evidence type="ECO:0000256" key="3">
    <source>
        <dbReference type="ARBA" id="ARBA00022692"/>
    </source>
</evidence>
<accession>A0A9W8EC64</accession>
<name>A0A9W8EC64_9FUNG</name>
<evidence type="ECO:0000256" key="6">
    <source>
        <dbReference type="SAM" id="Phobius"/>
    </source>
</evidence>
<sequence length="90" mass="9472">MAQPSTWDKFKLGALMGGTVGLGIGAVFGTFAILRYGPGSKGYLNTMGQYMLSSGATFGFFMSIGSVIRSQGTLEATEPLATRVPVRTRS</sequence>
<dbReference type="AlphaFoldDB" id="A0A9W8EC64"/>
<dbReference type="GO" id="GO:0030150">
    <property type="term" value="P:protein import into mitochondrial matrix"/>
    <property type="evidence" value="ECO:0007669"/>
    <property type="project" value="TreeGrafter"/>
</dbReference>
<evidence type="ECO:0000256" key="4">
    <source>
        <dbReference type="ARBA" id="ARBA00022989"/>
    </source>
</evidence>
<proteinExistence type="inferred from homology"/>
<feature type="transmembrane region" description="Helical" evidence="6">
    <location>
        <begin position="12"/>
        <end position="36"/>
    </location>
</feature>
<keyword evidence="8" id="KW-1185">Reference proteome</keyword>
<evidence type="ECO:0000313" key="7">
    <source>
        <dbReference type="EMBL" id="KAJ1975063.1"/>
    </source>
</evidence>
<dbReference type="GO" id="GO:0005744">
    <property type="term" value="C:TIM23 mitochondrial import inner membrane translocase complex"/>
    <property type="evidence" value="ECO:0007669"/>
    <property type="project" value="TreeGrafter"/>
</dbReference>
<dbReference type="SMART" id="SM01378">
    <property type="entry name" value="Romo1"/>
    <property type="match status" value="1"/>
</dbReference>
<feature type="transmembrane region" description="Helical" evidence="6">
    <location>
        <begin position="48"/>
        <end position="68"/>
    </location>
</feature>
<comment type="similarity">
    <text evidence="2">Belongs to the MGR2 family.</text>
</comment>
<dbReference type="Pfam" id="PF10247">
    <property type="entry name" value="Romo1"/>
    <property type="match status" value="1"/>
</dbReference>
<evidence type="ECO:0000256" key="5">
    <source>
        <dbReference type="ARBA" id="ARBA00023136"/>
    </source>
</evidence>
<dbReference type="OrthoDB" id="5409308at2759"/>
<dbReference type="GO" id="GO:0045039">
    <property type="term" value="P:protein insertion into mitochondrial inner membrane"/>
    <property type="evidence" value="ECO:0007669"/>
    <property type="project" value="TreeGrafter"/>
</dbReference>
<reference evidence="7" key="1">
    <citation type="submission" date="2022-07" db="EMBL/GenBank/DDBJ databases">
        <title>Phylogenomic reconstructions and comparative analyses of Kickxellomycotina fungi.</title>
        <authorList>
            <person name="Reynolds N.K."/>
            <person name="Stajich J.E."/>
            <person name="Barry K."/>
            <person name="Grigoriev I.V."/>
            <person name="Crous P."/>
            <person name="Smith M.E."/>
        </authorList>
    </citation>
    <scope>NUCLEOTIDE SEQUENCE</scope>
    <source>
        <strain evidence="7">RSA 567</strain>
    </source>
</reference>
<dbReference type="EMBL" id="JANBQB010000573">
    <property type="protein sequence ID" value="KAJ1975063.1"/>
    <property type="molecule type" value="Genomic_DNA"/>
</dbReference>
<evidence type="ECO:0000256" key="1">
    <source>
        <dbReference type="ARBA" id="ARBA00004370"/>
    </source>
</evidence>
<keyword evidence="5 6" id="KW-0472">Membrane</keyword>
<dbReference type="PANTHER" id="PTHR28525:SF1">
    <property type="entry name" value="REACTIVE OXYGEN SPECIES MODULATOR 1"/>
    <property type="match status" value="1"/>
</dbReference>
<protein>
    <submittedName>
        <fullName evidence="7">Subunit of TIM23 translocase complex</fullName>
    </submittedName>
</protein>
<evidence type="ECO:0000256" key="2">
    <source>
        <dbReference type="ARBA" id="ARBA00007839"/>
    </source>
</evidence>
<keyword evidence="4 6" id="KW-1133">Transmembrane helix</keyword>
<evidence type="ECO:0000313" key="8">
    <source>
        <dbReference type="Proteomes" id="UP001151582"/>
    </source>
</evidence>